<name>A0A366M2W4_9ACTN</name>
<sequence length="263" mass="28156">MMKYEILTEALKIRGTTTSRSELGDIRFGPPEITMAIPRPRGVILTTSSARIQGGTLDGGYIVQITEETYGQEASGAPTSYLAGYRDAEAAFLDLQRTIVLAALKDSSIEAIAGWGPDAVVRLPEVFGGSVIVRIDSPLGNAAEAALYPVADLAPEKIADAGEAFADAIDQLIADLSERVETFKKADLQDKAEILDSLALPWLRKEAAQHRAMTARQHFLAAAHPSGGLVGPGLPITMADLARNLYTDRGNLTRTINRALREG</sequence>
<dbReference type="AlphaFoldDB" id="A0A366M2W4"/>
<protein>
    <submittedName>
        <fullName evidence="1">Uncharacterized protein</fullName>
    </submittedName>
</protein>
<organism evidence="1 2">
    <name type="scientific">Spongiactinospora rosea</name>
    <dbReference type="NCBI Taxonomy" id="2248750"/>
    <lineage>
        <taxon>Bacteria</taxon>
        <taxon>Bacillati</taxon>
        <taxon>Actinomycetota</taxon>
        <taxon>Actinomycetes</taxon>
        <taxon>Streptosporangiales</taxon>
        <taxon>Streptosporangiaceae</taxon>
        <taxon>Spongiactinospora</taxon>
    </lineage>
</organism>
<keyword evidence="2" id="KW-1185">Reference proteome</keyword>
<reference evidence="1 2" key="1">
    <citation type="submission" date="2018-06" db="EMBL/GenBank/DDBJ databases">
        <title>Sphaerisporangium craniellae sp. nov., isolated from a marine sponge in the South China Sea.</title>
        <authorList>
            <person name="Li L."/>
        </authorList>
    </citation>
    <scope>NUCLEOTIDE SEQUENCE [LARGE SCALE GENOMIC DNA]</scope>
    <source>
        <strain evidence="1 2">LHW63015</strain>
    </source>
</reference>
<dbReference type="Proteomes" id="UP000253303">
    <property type="component" value="Unassembled WGS sequence"/>
</dbReference>
<accession>A0A366M2W4</accession>
<dbReference type="EMBL" id="QMEY01000002">
    <property type="protein sequence ID" value="RBQ20588.1"/>
    <property type="molecule type" value="Genomic_DNA"/>
</dbReference>
<proteinExistence type="predicted"/>
<evidence type="ECO:0000313" key="2">
    <source>
        <dbReference type="Proteomes" id="UP000253303"/>
    </source>
</evidence>
<comment type="caution">
    <text evidence="1">The sequence shown here is derived from an EMBL/GenBank/DDBJ whole genome shotgun (WGS) entry which is preliminary data.</text>
</comment>
<evidence type="ECO:0000313" key="1">
    <source>
        <dbReference type="EMBL" id="RBQ20588.1"/>
    </source>
</evidence>
<gene>
    <name evidence="1" type="ORF">DP939_05710</name>
</gene>